<dbReference type="Gene3D" id="1.25.40.10">
    <property type="entry name" value="Tetratricopeptide repeat domain"/>
    <property type="match status" value="1"/>
</dbReference>
<dbReference type="InterPro" id="IPR011990">
    <property type="entry name" value="TPR-like_helical_dom_sf"/>
</dbReference>
<proteinExistence type="predicted"/>
<dbReference type="EMBL" id="MGDD01000214">
    <property type="protein sequence ID" value="OGL44641.1"/>
    <property type="molecule type" value="Genomic_DNA"/>
</dbReference>
<protein>
    <submittedName>
        <fullName evidence="1">Uncharacterized protein</fullName>
    </submittedName>
</protein>
<reference evidence="1 2" key="1">
    <citation type="journal article" date="2016" name="Nat. Commun.">
        <title>Thousands of microbial genomes shed light on interconnected biogeochemical processes in an aquifer system.</title>
        <authorList>
            <person name="Anantharaman K."/>
            <person name="Brown C.T."/>
            <person name="Hug L.A."/>
            <person name="Sharon I."/>
            <person name="Castelle C.J."/>
            <person name="Probst A.J."/>
            <person name="Thomas B.C."/>
            <person name="Singh A."/>
            <person name="Wilkins M.J."/>
            <person name="Karaoz U."/>
            <person name="Brodie E.L."/>
            <person name="Williams K.H."/>
            <person name="Hubbard S.S."/>
            <person name="Banfield J.F."/>
        </authorList>
    </citation>
    <scope>NUCLEOTIDE SEQUENCE [LARGE SCALE GENOMIC DNA]</scope>
</reference>
<name>A0A1F7RT78_9BACT</name>
<dbReference type="InterPro" id="IPR019734">
    <property type="entry name" value="TPR_rpt"/>
</dbReference>
<evidence type="ECO:0000313" key="2">
    <source>
        <dbReference type="Proteomes" id="UP000179266"/>
    </source>
</evidence>
<dbReference type="SMART" id="SM00028">
    <property type="entry name" value="TPR"/>
    <property type="match status" value="2"/>
</dbReference>
<dbReference type="SUPFAM" id="SSF48452">
    <property type="entry name" value="TPR-like"/>
    <property type="match status" value="1"/>
</dbReference>
<dbReference type="AlphaFoldDB" id="A0A1F7RT78"/>
<dbReference type="Proteomes" id="UP000179266">
    <property type="component" value="Unassembled WGS sequence"/>
</dbReference>
<sequence length="504" mass="57292">MRLYNRSKDDKINALNRCSFDAEHGRVHLAIQRLADLEMEFGQDSEILVAEGILRKDFLGQGLKASSIFEKAYELNPKNKNAAINAAFLCRNEQEFGKWSNIAKKNTPKDHSVHRFISDVTKQLEMGTPFESLLFISAQQRFDDKSYGICAAVAQLGLAIIQHHLEDEVQTRRMRAQSLRALDAAAHQFRENNFESFPPDERLALQEAFIELDQAIALDEYDAELWNLKSAWSLFLEKYESAIEFADKAISLRSHNYPKPHTNKANAYHCMKKDKEALKCANEALEQAKQCKSIEDMTQIQNVIRAYSRPSLEPNIQSFEKPIVSILNAAAITADLELGQLNNSVDKLTKDIIQQIHKHTLSTTKEFVPLMAKLLSDLTPETVFCVVQYIPNYDQNAFDHCLNAALYVTAHSDNILQRDAARFLILSFFGAMKGDAVRRAYRRAILETSAAATGAMSHLNDIVQKELNRMNSWFPKLISDQEPVDQQGRARAERSILSRFYGMK</sequence>
<organism evidence="1 2">
    <name type="scientific">Candidatus Schekmanbacteria bacterium RBG_13_48_7</name>
    <dbReference type="NCBI Taxonomy" id="1817878"/>
    <lineage>
        <taxon>Bacteria</taxon>
        <taxon>Candidatus Schekmaniibacteriota</taxon>
    </lineage>
</organism>
<comment type="caution">
    <text evidence="1">The sequence shown here is derived from an EMBL/GenBank/DDBJ whole genome shotgun (WGS) entry which is preliminary data.</text>
</comment>
<gene>
    <name evidence="1" type="ORF">A2161_07845</name>
</gene>
<evidence type="ECO:0000313" key="1">
    <source>
        <dbReference type="EMBL" id="OGL44641.1"/>
    </source>
</evidence>
<accession>A0A1F7RT78</accession>